<evidence type="ECO:0000313" key="3">
    <source>
        <dbReference type="Proteomes" id="UP000813215"/>
    </source>
</evidence>
<organism evidence="2 3">
    <name type="scientific">Pelatocladus maniniholoensis HA4357-MV3</name>
    <dbReference type="NCBI Taxonomy" id="1117104"/>
    <lineage>
        <taxon>Bacteria</taxon>
        <taxon>Bacillati</taxon>
        <taxon>Cyanobacteriota</taxon>
        <taxon>Cyanophyceae</taxon>
        <taxon>Nostocales</taxon>
        <taxon>Nostocaceae</taxon>
        <taxon>Pelatocladus</taxon>
    </lineage>
</organism>
<dbReference type="GO" id="GO:0032259">
    <property type="term" value="P:methylation"/>
    <property type="evidence" value="ECO:0007669"/>
    <property type="project" value="UniProtKB-KW"/>
</dbReference>
<dbReference type="GO" id="GO:0005737">
    <property type="term" value="C:cytoplasm"/>
    <property type="evidence" value="ECO:0007669"/>
    <property type="project" value="GOC"/>
</dbReference>
<dbReference type="InterPro" id="IPR006342">
    <property type="entry name" value="FkbM_mtfrase"/>
</dbReference>
<dbReference type="GO" id="GO:0008168">
    <property type="term" value="F:methyltransferase activity"/>
    <property type="evidence" value="ECO:0007669"/>
    <property type="project" value="UniProtKB-KW"/>
</dbReference>
<feature type="domain" description="Methyltransferase FkbM" evidence="1">
    <location>
        <begin position="63"/>
        <end position="201"/>
    </location>
</feature>
<dbReference type="InterPro" id="IPR029063">
    <property type="entry name" value="SAM-dependent_MTases_sf"/>
</dbReference>
<name>A0A9E3LS69_9NOST</name>
<dbReference type="NCBIfam" id="TIGR01444">
    <property type="entry name" value="fkbM_fam"/>
    <property type="match status" value="1"/>
</dbReference>
<comment type="caution">
    <text evidence="2">The sequence shown here is derived from an EMBL/GenBank/DDBJ whole genome shotgun (WGS) entry which is preliminary data.</text>
</comment>
<reference evidence="2" key="2">
    <citation type="journal article" date="2022" name="Microbiol. Resour. Announc.">
        <title>Metagenome Sequencing to Explore Phylogenomics of Terrestrial Cyanobacteria.</title>
        <authorList>
            <person name="Ward R.D."/>
            <person name="Stajich J.E."/>
            <person name="Johansen J.R."/>
            <person name="Huntemann M."/>
            <person name="Clum A."/>
            <person name="Foster B."/>
            <person name="Foster B."/>
            <person name="Roux S."/>
            <person name="Palaniappan K."/>
            <person name="Varghese N."/>
            <person name="Mukherjee S."/>
            <person name="Reddy T.B.K."/>
            <person name="Daum C."/>
            <person name="Copeland A."/>
            <person name="Chen I.A."/>
            <person name="Ivanova N.N."/>
            <person name="Kyrpides N.C."/>
            <person name="Shapiro N."/>
            <person name="Eloe-Fadrosh E.A."/>
            <person name="Pietrasiak N."/>
        </authorList>
    </citation>
    <scope>NUCLEOTIDE SEQUENCE</scope>
    <source>
        <strain evidence="2">HA4357-MV3</strain>
    </source>
</reference>
<evidence type="ECO:0000259" key="1">
    <source>
        <dbReference type="Pfam" id="PF05050"/>
    </source>
</evidence>
<keyword evidence="2" id="KW-0489">Methyltransferase</keyword>
<evidence type="ECO:0000313" key="2">
    <source>
        <dbReference type="EMBL" id="MBW4430605.1"/>
    </source>
</evidence>
<keyword evidence="2" id="KW-0808">Transferase</keyword>
<dbReference type="Proteomes" id="UP000813215">
    <property type="component" value="Unassembled WGS sequence"/>
</dbReference>
<dbReference type="GO" id="GO:0016197">
    <property type="term" value="P:endosomal transport"/>
    <property type="evidence" value="ECO:0007669"/>
    <property type="project" value="TreeGrafter"/>
</dbReference>
<reference evidence="2" key="1">
    <citation type="submission" date="2021-05" db="EMBL/GenBank/DDBJ databases">
        <authorList>
            <person name="Pietrasiak N."/>
            <person name="Ward R."/>
            <person name="Stajich J.E."/>
            <person name="Kurbessoian T."/>
        </authorList>
    </citation>
    <scope>NUCLEOTIDE SEQUENCE</scope>
    <source>
        <strain evidence="2">HA4357-MV3</strain>
    </source>
</reference>
<dbReference type="GO" id="GO:0005886">
    <property type="term" value="C:plasma membrane"/>
    <property type="evidence" value="ECO:0007669"/>
    <property type="project" value="TreeGrafter"/>
</dbReference>
<protein>
    <submittedName>
        <fullName evidence="2">FkbM family methyltransferase</fullName>
    </submittedName>
</protein>
<dbReference type="Pfam" id="PF05050">
    <property type="entry name" value="Methyltransf_21"/>
    <property type="match status" value="1"/>
</dbReference>
<gene>
    <name evidence="2" type="ORF">KME28_02295</name>
</gene>
<dbReference type="SUPFAM" id="SSF53335">
    <property type="entry name" value="S-adenosyl-L-methionine-dependent methyltransferases"/>
    <property type="match status" value="1"/>
</dbReference>
<dbReference type="PANTHER" id="PTHR34009">
    <property type="entry name" value="PROTEIN STAR"/>
    <property type="match status" value="1"/>
</dbReference>
<dbReference type="AlphaFoldDB" id="A0A9E3LS69"/>
<dbReference type="EMBL" id="JAHHHW010000022">
    <property type="protein sequence ID" value="MBW4430605.1"/>
    <property type="molecule type" value="Genomic_DNA"/>
</dbReference>
<dbReference type="GO" id="GO:0006888">
    <property type="term" value="P:endoplasmic reticulum to Golgi vesicle-mediated transport"/>
    <property type="evidence" value="ECO:0007669"/>
    <property type="project" value="TreeGrafter"/>
</dbReference>
<sequence length="237" mass="27679">MINKLFSSSKFMIPFLMELEYMKNEVFRLRDNECKYTKFHSQFGEDRYIFEKLNSSRQGVFVDVGAGHPSYLSNTYFFEKNGWNGICIDADINQIELLKKDRSNVEWAAISPIEGEIEFFQASSPEYSSTVPKEEYKEPNQIQFKDTVRVPSFKLETILEKHKIGAIDILDLDVEGTELEVWSTLDYEKHKPKIVIIEYYTYGLADNSETIKTFFSKLPYKLVHTTPTNFIFVNYSA</sequence>
<dbReference type="InterPro" id="IPR053202">
    <property type="entry name" value="EGF_Rcpt_Signaling_Reg"/>
</dbReference>
<accession>A0A9E3LS69</accession>
<dbReference type="Gene3D" id="3.40.50.150">
    <property type="entry name" value="Vaccinia Virus protein VP39"/>
    <property type="match status" value="1"/>
</dbReference>
<dbReference type="PANTHER" id="PTHR34009:SF2">
    <property type="entry name" value="PROTEIN STAR"/>
    <property type="match status" value="1"/>
</dbReference>
<proteinExistence type="predicted"/>